<keyword evidence="1" id="KW-0175">Coiled coil</keyword>
<proteinExistence type="predicted"/>
<reference evidence="2" key="2">
    <citation type="submission" date="2021-09" db="EMBL/GenBank/DDBJ databases">
        <authorList>
            <person name="Gilroy R."/>
        </authorList>
    </citation>
    <scope>NUCLEOTIDE SEQUENCE</scope>
    <source>
        <strain evidence="2">CHK175-13533</strain>
    </source>
</reference>
<protein>
    <submittedName>
        <fullName evidence="2">Uncharacterized protein</fullName>
    </submittedName>
</protein>
<dbReference type="AlphaFoldDB" id="A0A9D2VEL4"/>
<dbReference type="Proteomes" id="UP000700248">
    <property type="component" value="Unassembled WGS sequence"/>
</dbReference>
<sequence length="438" mass="50386">MTIRFEVYSEKEIDRNLVERYWAQDKEGDFLDKVSSLLPFGEIKTIPQLVSYLNTISNAWNEAVQCRKCNAHPTVRSRSDYLSSKLMTCRVCVQKEQELKKEKRKKEQDTLNEKLTEITEKNSKLVLRYEELNDDEVLLLLALYKAINPRLSSSTFELSNSTGIAPSDTLYFIKKLYDCGVLTHYPPHGLDEAYVLEDDGICFHISRIAFMLVPDIHFGKSEELFQMLRMREYKQLSRLLQLWRDYAVSDCMAYLYSECSLHGLGTDAEDDLKIKSILRTALETYSIAQLWSVIWKVVRDAASLSTRAYYNKSKAAATIPGKIKRYLEQQTREGAYLKHWSRPQHQPAGTLGDMFYEYFGIDELTSGHQVAKIFSESNDAAEASWFEENASHIMERASFFGLQANVLIDFAEYVRSGKSVVDALVSLIESYPELNEGM</sequence>
<name>A0A9D2VEL4_9BURK</name>
<accession>A0A9D2VEL4</accession>
<evidence type="ECO:0000313" key="3">
    <source>
        <dbReference type="Proteomes" id="UP000700248"/>
    </source>
</evidence>
<dbReference type="RefSeq" id="WP_276830123.1">
    <property type="nucleotide sequence ID" value="NZ_DYTQ01000034.1"/>
</dbReference>
<evidence type="ECO:0000313" key="2">
    <source>
        <dbReference type="EMBL" id="HJH23413.1"/>
    </source>
</evidence>
<dbReference type="EMBL" id="DYTQ01000034">
    <property type="protein sequence ID" value="HJH23413.1"/>
    <property type="molecule type" value="Genomic_DNA"/>
</dbReference>
<evidence type="ECO:0000256" key="1">
    <source>
        <dbReference type="SAM" id="Coils"/>
    </source>
</evidence>
<comment type="caution">
    <text evidence="2">The sequence shown here is derived from an EMBL/GenBank/DDBJ whole genome shotgun (WGS) entry which is preliminary data.</text>
</comment>
<reference evidence="2" key="1">
    <citation type="journal article" date="2021" name="PeerJ">
        <title>Extensive microbial diversity within the chicken gut microbiome revealed by metagenomics and culture.</title>
        <authorList>
            <person name="Gilroy R."/>
            <person name="Ravi A."/>
            <person name="Getino M."/>
            <person name="Pursley I."/>
            <person name="Horton D.L."/>
            <person name="Alikhan N.F."/>
            <person name="Baker D."/>
            <person name="Gharbi K."/>
            <person name="Hall N."/>
            <person name="Watson M."/>
            <person name="Adriaenssens E.M."/>
            <person name="Foster-Nyarko E."/>
            <person name="Jarju S."/>
            <person name="Secka A."/>
            <person name="Antonio M."/>
            <person name="Oren A."/>
            <person name="Chaudhuri R.R."/>
            <person name="La Ragione R."/>
            <person name="Hildebrand F."/>
            <person name="Pallen M.J."/>
        </authorList>
    </citation>
    <scope>NUCLEOTIDE SEQUENCE</scope>
    <source>
        <strain evidence="2">CHK175-13533</strain>
    </source>
</reference>
<gene>
    <name evidence="2" type="ORF">K8U84_02540</name>
</gene>
<feature type="coiled-coil region" evidence="1">
    <location>
        <begin position="92"/>
        <end position="135"/>
    </location>
</feature>
<organism evidence="2 3">
    <name type="scientific">Paenalcaligenes hominis</name>
    <dbReference type="NCBI Taxonomy" id="643674"/>
    <lineage>
        <taxon>Bacteria</taxon>
        <taxon>Pseudomonadati</taxon>
        <taxon>Pseudomonadota</taxon>
        <taxon>Betaproteobacteria</taxon>
        <taxon>Burkholderiales</taxon>
        <taxon>Alcaligenaceae</taxon>
        <taxon>Paenalcaligenes</taxon>
    </lineage>
</organism>